<sequence>MGKKGQRKPKTEGADFWLKSSPATSTTTNDDPSARADSGRLSAATRVPPPTTPTSKSTGAPLTLADQADRHACYMESVQAPRKEVTNLLNLYQTMYDRYYARHSPPPADELASLATEESDHGDDRGVPIRSASPPSVPSMATMAGEGRRAQWLREDFCGTAVLCAEWNRHHVENQSIGVDIDPQVIAYARSHTFQDPGLAERVRLVTGDVLTIDDTLRQRSAKLERDCRVTANSTNTTTTHPPTVMPIPPVNIISCLNYSLFYFHRRTALVAYLRRCLTNLRPFGIVVADAFGGTRLYHDLPTSKFRRFGTFNYYFEYRSYDLMTNLGRYAIHFEFPDGSWIKNYFSYTFRIYSLLEIKEAMLEAGFHRVHIWVTAPDVAASPPGSSTGPAKPHGSPKGTRKSLTAGGAARRGKGPKHKPDRRGRESMYAGAASGSDAGDSDGSGDGGPRGVDSDNSEDADSDDDREYQEIKHEAVNAMEQFNAYIVGVKMASGRPH</sequence>
<accession>A0A4P9ZSQ7</accession>
<organism evidence="2 3">
    <name type="scientific">Dimargaris cristalligena</name>
    <dbReference type="NCBI Taxonomy" id="215637"/>
    <lineage>
        <taxon>Eukaryota</taxon>
        <taxon>Fungi</taxon>
        <taxon>Fungi incertae sedis</taxon>
        <taxon>Zoopagomycota</taxon>
        <taxon>Kickxellomycotina</taxon>
        <taxon>Dimargaritomycetes</taxon>
        <taxon>Dimargaritales</taxon>
        <taxon>Dimargaritaceae</taxon>
        <taxon>Dimargaris</taxon>
    </lineage>
</organism>
<keyword evidence="3" id="KW-1185">Reference proteome</keyword>
<dbReference type="Proteomes" id="UP000268162">
    <property type="component" value="Unassembled WGS sequence"/>
</dbReference>
<dbReference type="CDD" id="cd02440">
    <property type="entry name" value="AdoMet_MTases"/>
    <property type="match status" value="1"/>
</dbReference>
<feature type="region of interest" description="Disordered" evidence="1">
    <location>
        <begin position="107"/>
        <end position="144"/>
    </location>
</feature>
<dbReference type="Gene3D" id="3.40.50.150">
    <property type="entry name" value="Vaccinia Virus protein VP39"/>
    <property type="match status" value="1"/>
</dbReference>
<proteinExistence type="predicted"/>
<feature type="region of interest" description="Disordered" evidence="1">
    <location>
        <begin position="381"/>
        <end position="471"/>
    </location>
</feature>
<dbReference type="PANTHER" id="PTHR37211:SF1">
    <property type="entry name" value="EXPRESSED PROTEIN"/>
    <property type="match status" value="1"/>
</dbReference>
<feature type="region of interest" description="Disordered" evidence="1">
    <location>
        <begin position="1"/>
        <end position="62"/>
    </location>
</feature>
<gene>
    <name evidence="2" type="ORF">BJ085DRAFT_32657</name>
</gene>
<feature type="compositionally biased region" description="Basic residues" evidence="1">
    <location>
        <begin position="411"/>
        <end position="422"/>
    </location>
</feature>
<feature type="compositionally biased region" description="Acidic residues" evidence="1">
    <location>
        <begin position="455"/>
        <end position="467"/>
    </location>
</feature>
<dbReference type="AlphaFoldDB" id="A0A4P9ZSQ7"/>
<reference evidence="3" key="1">
    <citation type="journal article" date="2018" name="Nat. Microbiol.">
        <title>Leveraging single-cell genomics to expand the fungal tree of life.</title>
        <authorList>
            <person name="Ahrendt S.R."/>
            <person name="Quandt C.A."/>
            <person name="Ciobanu D."/>
            <person name="Clum A."/>
            <person name="Salamov A."/>
            <person name="Andreopoulos B."/>
            <person name="Cheng J.F."/>
            <person name="Woyke T."/>
            <person name="Pelin A."/>
            <person name="Henrissat B."/>
            <person name="Reynolds N.K."/>
            <person name="Benny G.L."/>
            <person name="Smith M.E."/>
            <person name="James T.Y."/>
            <person name="Grigoriev I.V."/>
        </authorList>
    </citation>
    <scope>NUCLEOTIDE SEQUENCE [LARGE SCALE GENOMIC DNA]</scope>
    <source>
        <strain evidence="3">RSA 468</strain>
    </source>
</reference>
<evidence type="ECO:0000313" key="2">
    <source>
        <dbReference type="EMBL" id="RKP36477.1"/>
    </source>
</evidence>
<protein>
    <submittedName>
        <fullName evidence="2">Uncharacterized protein</fullName>
    </submittedName>
</protein>
<name>A0A4P9ZSQ7_9FUNG</name>
<evidence type="ECO:0000313" key="3">
    <source>
        <dbReference type="Proteomes" id="UP000268162"/>
    </source>
</evidence>
<dbReference type="SUPFAM" id="SSF53335">
    <property type="entry name" value="S-adenosyl-L-methionine-dependent methyltransferases"/>
    <property type="match status" value="1"/>
</dbReference>
<feature type="compositionally biased region" description="Basic and acidic residues" evidence="1">
    <location>
        <begin position="118"/>
        <end position="127"/>
    </location>
</feature>
<dbReference type="EMBL" id="ML002647">
    <property type="protein sequence ID" value="RKP36477.1"/>
    <property type="molecule type" value="Genomic_DNA"/>
</dbReference>
<feature type="compositionally biased region" description="Polar residues" evidence="1">
    <location>
        <begin position="21"/>
        <end position="31"/>
    </location>
</feature>
<dbReference type="InterPro" id="IPR029063">
    <property type="entry name" value="SAM-dependent_MTases_sf"/>
</dbReference>
<dbReference type="OrthoDB" id="3342809at2759"/>
<evidence type="ECO:0000256" key="1">
    <source>
        <dbReference type="SAM" id="MobiDB-lite"/>
    </source>
</evidence>
<dbReference type="PANTHER" id="PTHR37211">
    <property type="entry name" value="EXPRESSED PROTEIN"/>
    <property type="match status" value="1"/>
</dbReference>